<evidence type="ECO:0000256" key="1">
    <source>
        <dbReference type="ARBA" id="ARBA00000448"/>
    </source>
</evidence>
<dbReference type="Gene3D" id="2.60.40.10">
    <property type="entry name" value="Immunoglobulins"/>
    <property type="match status" value="1"/>
</dbReference>
<dbReference type="InterPro" id="IPR002772">
    <property type="entry name" value="Glyco_hydro_3_C"/>
</dbReference>
<comment type="subcellular location">
    <subcellularLocation>
        <location evidence="2">Periplasm</location>
    </subcellularLocation>
</comment>
<keyword evidence="8 10" id="KW-0326">Glycosidase</keyword>
<dbReference type="Pfam" id="PF00933">
    <property type="entry name" value="Glyco_hydro_3"/>
    <property type="match status" value="1"/>
</dbReference>
<reference evidence="13 14" key="1">
    <citation type="submission" date="2017-10" db="EMBL/GenBank/DDBJ databases">
        <title>The draft genome sequence of Lewinella nigricans NBRC 102662.</title>
        <authorList>
            <person name="Wang K."/>
        </authorList>
    </citation>
    <scope>NUCLEOTIDE SEQUENCE [LARGE SCALE GENOMIC DNA]</scope>
    <source>
        <strain evidence="13 14">NBRC 102662</strain>
    </source>
</reference>
<protein>
    <recommendedName>
        <fullName evidence="9">Periplasmic beta-glucosidase</fullName>
        <ecNumber evidence="4">3.2.1.21</ecNumber>
    </recommendedName>
</protein>
<evidence type="ECO:0000256" key="9">
    <source>
        <dbReference type="ARBA" id="ARBA00067498"/>
    </source>
</evidence>
<accession>A0A2D0NEP4</accession>
<dbReference type="GO" id="GO:0042597">
    <property type="term" value="C:periplasmic space"/>
    <property type="evidence" value="ECO:0007669"/>
    <property type="project" value="UniProtKB-SubCell"/>
</dbReference>
<dbReference type="PANTHER" id="PTHR30620">
    <property type="entry name" value="PERIPLASMIC BETA-GLUCOSIDASE-RELATED"/>
    <property type="match status" value="1"/>
</dbReference>
<evidence type="ECO:0000256" key="2">
    <source>
        <dbReference type="ARBA" id="ARBA00004418"/>
    </source>
</evidence>
<dbReference type="Gene3D" id="3.20.20.300">
    <property type="entry name" value="Glycoside hydrolase, family 3, N-terminal domain"/>
    <property type="match status" value="1"/>
</dbReference>
<dbReference type="InterPro" id="IPR017853">
    <property type="entry name" value="GH"/>
</dbReference>
<feature type="chain" id="PRO_5012361507" description="Periplasmic beta-glucosidase" evidence="11">
    <location>
        <begin position="20"/>
        <end position="737"/>
    </location>
</feature>
<dbReference type="FunFam" id="3.40.50.1700:FF:000004">
    <property type="entry name" value="Periplasmic beta-glucosidase"/>
    <property type="match status" value="1"/>
</dbReference>
<evidence type="ECO:0000313" key="13">
    <source>
        <dbReference type="EMBL" id="PHN06850.1"/>
    </source>
</evidence>
<dbReference type="InterPro" id="IPR013783">
    <property type="entry name" value="Ig-like_fold"/>
</dbReference>
<comment type="similarity">
    <text evidence="3 10">Belongs to the glycosyl hydrolase 3 family.</text>
</comment>
<evidence type="ECO:0000313" key="14">
    <source>
        <dbReference type="Proteomes" id="UP000223913"/>
    </source>
</evidence>
<dbReference type="GO" id="GO:0008422">
    <property type="term" value="F:beta-glucosidase activity"/>
    <property type="evidence" value="ECO:0007669"/>
    <property type="project" value="UniProtKB-EC"/>
</dbReference>
<dbReference type="FunFam" id="3.20.20.300:FF:000005">
    <property type="entry name" value="Periplasmic beta-glucosidase"/>
    <property type="match status" value="1"/>
</dbReference>
<keyword evidence="7 10" id="KW-0378">Hydrolase</keyword>
<evidence type="ECO:0000256" key="11">
    <source>
        <dbReference type="SAM" id="SignalP"/>
    </source>
</evidence>
<dbReference type="InterPro" id="IPR001764">
    <property type="entry name" value="Glyco_hydro_3_N"/>
</dbReference>
<dbReference type="Proteomes" id="UP000223913">
    <property type="component" value="Unassembled WGS sequence"/>
</dbReference>
<sequence>MNRMAILYGLLALPMVAIAQQKTVDQRVDSVLALMTLDEMIGQMNLFTSDWAVTGPTLRENYKADIQAGKVGAIFNAHTAEYNRELQRMAVEETRLGIPLIFGYDVIHGYKTITPVPLGEAASWDLEAIERAARIAAEEATAAGLHWTFAPMVDIARDPRWGRIMEGAGEDPYLGELIAAARVKGFQGDDIAAVNTLIACAKHFAAYGAAQAGRDYHTVDISERTLRELYLPPFKAALDAGVYTFMTSFNELDGVPATANAHLLREILREEWGFDGFVVTDYTSINEMVPHGYAADDQQAAMQAVNAGVDMDMQGATFYDHLKALVADGNVSEDRIREAVGDILRVKFQLGLFDDPYRYSNTDREQNNIMTERQLADAQDIARKSTVLLKNEGQVLPLAKDMGTLAVIGPLADSQDDLLGAWRGAGEADQAVSLLSGIKEKLGEGVRILYAKGAEIEGEDRSGFKAAELAAMEADAVVLAVGEGSWMSGEAASRGMIGLPGVQTDLVKAIVATGKPVVVVLMNGRPLAIPWIAENAPAILETWFAGTRGGPAIADVLFGDYNPSGKLPVTFPRHEAQIPIFYAAKNTGRPMDPNNKYTSKYLDIPNTPLYPFGYGLSYTTFAYSNLKVDQSEFRAGESLTVSVQLANTGKRTGKETVQLYIRDLVGSTTRPLRELKAFRQVALDAGESQTVSFELEPETFKFFDAKMEFRAEPGDFEIYVGGDSNAKEMVKVKLVER</sequence>
<keyword evidence="14" id="KW-1185">Reference proteome</keyword>
<dbReference type="PANTHER" id="PTHR30620:SF16">
    <property type="entry name" value="LYSOSOMAL BETA GLUCOSIDASE"/>
    <property type="match status" value="1"/>
</dbReference>
<evidence type="ECO:0000256" key="8">
    <source>
        <dbReference type="ARBA" id="ARBA00023295"/>
    </source>
</evidence>
<evidence type="ECO:0000256" key="10">
    <source>
        <dbReference type="RuleBase" id="RU361161"/>
    </source>
</evidence>
<keyword evidence="6" id="KW-0574">Periplasm</keyword>
<evidence type="ECO:0000256" key="6">
    <source>
        <dbReference type="ARBA" id="ARBA00022764"/>
    </source>
</evidence>
<evidence type="ECO:0000256" key="3">
    <source>
        <dbReference type="ARBA" id="ARBA00005336"/>
    </source>
</evidence>
<dbReference type="EC" id="3.2.1.21" evidence="4"/>
<proteinExistence type="inferred from homology"/>
<feature type="signal peptide" evidence="11">
    <location>
        <begin position="1"/>
        <end position="19"/>
    </location>
</feature>
<evidence type="ECO:0000256" key="5">
    <source>
        <dbReference type="ARBA" id="ARBA00022729"/>
    </source>
</evidence>
<dbReference type="GO" id="GO:0009251">
    <property type="term" value="P:glucan catabolic process"/>
    <property type="evidence" value="ECO:0007669"/>
    <property type="project" value="TreeGrafter"/>
</dbReference>
<name>A0A2D0NEP4_FLAN2</name>
<feature type="domain" description="Fibronectin type III-like" evidence="12">
    <location>
        <begin position="655"/>
        <end position="724"/>
    </location>
</feature>
<dbReference type="InterPro" id="IPR051915">
    <property type="entry name" value="Cellulose_Degrad_GH3"/>
</dbReference>
<dbReference type="InterPro" id="IPR019800">
    <property type="entry name" value="Glyco_hydro_3_AS"/>
</dbReference>
<evidence type="ECO:0000256" key="7">
    <source>
        <dbReference type="ARBA" id="ARBA00022801"/>
    </source>
</evidence>
<keyword evidence="5 11" id="KW-0732">Signal</keyword>
<dbReference type="InterPro" id="IPR036962">
    <property type="entry name" value="Glyco_hydro_3_N_sf"/>
</dbReference>
<gene>
    <name evidence="13" type="ORF">CRP01_10040</name>
</gene>
<dbReference type="AlphaFoldDB" id="A0A2D0NEP4"/>
<evidence type="ECO:0000259" key="12">
    <source>
        <dbReference type="SMART" id="SM01217"/>
    </source>
</evidence>
<organism evidence="13 14">
    <name type="scientific">Flavilitoribacter nigricans (strain ATCC 23147 / DSM 23189 / NBRC 102662 / NCIMB 1420 / SS-2)</name>
    <name type="common">Lewinella nigricans</name>
    <dbReference type="NCBI Taxonomy" id="1122177"/>
    <lineage>
        <taxon>Bacteria</taxon>
        <taxon>Pseudomonadati</taxon>
        <taxon>Bacteroidota</taxon>
        <taxon>Saprospiria</taxon>
        <taxon>Saprospirales</taxon>
        <taxon>Lewinellaceae</taxon>
        <taxon>Flavilitoribacter</taxon>
    </lineage>
</organism>
<dbReference type="EMBL" id="PDUD01000017">
    <property type="protein sequence ID" value="PHN06850.1"/>
    <property type="molecule type" value="Genomic_DNA"/>
</dbReference>
<dbReference type="OrthoDB" id="9805821at2"/>
<dbReference type="Pfam" id="PF14310">
    <property type="entry name" value="Fn3-like"/>
    <property type="match status" value="1"/>
</dbReference>
<dbReference type="Pfam" id="PF01915">
    <property type="entry name" value="Glyco_hydro_3_C"/>
    <property type="match status" value="1"/>
</dbReference>
<dbReference type="Gene3D" id="3.40.50.1700">
    <property type="entry name" value="Glycoside hydrolase family 3 C-terminal domain"/>
    <property type="match status" value="1"/>
</dbReference>
<dbReference type="PRINTS" id="PR00133">
    <property type="entry name" value="GLHYDRLASE3"/>
</dbReference>
<dbReference type="InterPro" id="IPR036881">
    <property type="entry name" value="Glyco_hydro_3_C_sf"/>
</dbReference>
<dbReference type="SUPFAM" id="SSF52279">
    <property type="entry name" value="Beta-D-glucan exohydrolase, C-terminal domain"/>
    <property type="match status" value="1"/>
</dbReference>
<dbReference type="PROSITE" id="PS00775">
    <property type="entry name" value="GLYCOSYL_HYDROL_F3"/>
    <property type="match status" value="1"/>
</dbReference>
<dbReference type="InterPro" id="IPR026891">
    <property type="entry name" value="Fn3-like"/>
</dbReference>
<comment type="caution">
    <text evidence="13">The sequence shown here is derived from an EMBL/GenBank/DDBJ whole genome shotgun (WGS) entry which is preliminary data.</text>
</comment>
<comment type="catalytic activity">
    <reaction evidence="1">
        <text>Hydrolysis of terminal, non-reducing beta-D-glucosyl residues with release of beta-D-glucose.</text>
        <dbReference type="EC" id="3.2.1.21"/>
    </reaction>
</comment>
<evidence type="ECO:0000256" key="4">
    <source>
        <dbReference type="ARBA" id="ARBA00012744"/>
    </source>
</evidence>
<dbReference type="FunFam" id="2.60.40.10:FF:000495">
    <property type="entry name" value="Periplasmic beta-glucosidase"/>
    <property type="match status" value="1"/>
</dbReference>
<dbReference type="SUPFAM" id="SSF51445">
    <property type="entry name" value="(Trans)glycosidases"/>
    <property type="match status" value="1"/>
</dbReference>
<dbReference type="SMART" id="SM01217">
    <property type="entry name" value="Fn3_like"/>
    <property type="match status" value="1"/>
</dbReference>